<evidence type="ECO:0000256" key="7">
    <source>
        <dbReference type="RuleBase" id="RU363037"/>
    </source>
</evidence>
<evidence type="ECO:0000259" key="8">
    <source>
        <dbReference type="Pfam" id="PF00749"/>
    </source>
</evidence>
<keyword evidence="4" id="KW-0862">Zinc</keyword>
<dbReference type="Proteomes" id="UP001595711">
    <property type="component" value="Unassembled WGS sequence"/>
</dbReference>
<dbReference type="InterPro" id="IPR020058">
    <property type="entry name" value="Glu/Gln-tRNA-synth_Ib_cat-dom"/>
</dbReference>
<accession>A0ABV7VH32</accession>
<dbReference type="PANTHER" id="PTHR43311">
    <property type="entry name" value="GLUTAMATE--TRNA LIGASE"/>
    <property type="match status" value="1"/>
</dbReference>
<proteinExistence type="inferred from homology"/>
<comment type="similarity">
    <text evidence="7">Belongs to the class-I aminoacyl-tRNA synthetase family.</text>
</comment>
<keyword evidence="1 7" id="KW-0436">Ligase</keyword>
<evidence type="ECO:0000256" key="2">
    <source>
        <dbReference type="ARBA" id="ARBA00022723"/>
    </source>
</evidence>
<dbReference type="InterPro" id="IPR049940">
    <property type="entry name" value="GluQ/Sye"/>
</dbReference>
<dbReference type="EC" id="6.1.1.-" evidence="9"/>
<dbReference type="InterPro" id="IPR014729">
    <property type="entry name" value="Rossmann-like_a/b/a_fold"/>
</dbReference>
<dbReference type="Gene3D" id="3.40.50.620">
    <property type="entry name" value="HUPs"/>
    <property type="match status" value="1"/>
</dbReference>
<keyword evidence="5 7" id="KW-0067">ATP-binding</keyword>
<feature type="domain" description="Glutamyl/glutaminyl-tRNA synthetase class Ib catalytic" evidence="8">
    <location>
        <begin position="5"/>
        <end position="284"/>
    </location>
</feature>
<keyword evidence="2" id="KW-0479">Metal-binding</keyword>
<dbReference type="GO" id="GO:0016874">
    <property type="term" value="F:ligase activity"/>
    <property type="evidence" value="ECO:0007669"/>
    <property type="project" value="UniProtKB-KW"/>
</dbReference>
<evidence type="ECO:0000256" key="1">
    <source>
        <dbReference type="ARBA" id="ARBA00022598"/>
    </source>
</evidence>
<dbReference type="PRINTS" id="PR00987">
    <property type="entry name" value="TRNASYNTHGLU"/>
</dbReference>
<dbReference type="PANTHER" id="PTHR43311:SF1">
    <property type="entry name" value="GLUTAMYL-Q TRNA(ASP) SYNTHETASE"/>
    <property type="match status" value="1"/>
</dbReference>
<evidence type="ECO:0000256" key="4">
    <source>
        <dbReference type="ARBA" id="ARBA00022833"/>
    </source>
</evidence>
<dbReference type="Pfam" id="PF00749">
    <property type="entry name" value="tRNA-synt_1c"/>
    <property type="match status" value="1"/>
</dbReference>
<evidence type="ECO:0000256" key="3">
    <source>
        <dbReference type="ARBA" id="ARBA00022741"/>
    </source>
</evidence>
<evidence type="ECO:0000256" key="5">
    <source>
        <dbReference type="ARBA" id="ARBA00022840"/>
    </source>
</evidence>
<name>A0ABV7VH32_9PROT</name>
<dbReference type="NCBIfam" id="NF004315">
    <property type="entry name" value="PRK05710.1-4"/>
    <property type="match status" value="1"/>
</dbReference>
<dbReference type="SUPFAM" id="SSF52374">
    <property type="entry name" value="Nucleotidylyl transferase"/>
    <property type="match status" value="1"/>
</dbReference>
<evidence type="ECO:0000256" key="6">
    <source>
        <dbReference type="ARBA" id="ARBA00023146"/>
    </source>
</evidence>
<evidence type="ECO:0000313" key="10">
    <source>
        <dbReference type="Proteomes" id="UP001595711"/>
    </source>
</evidence>
<dbReference type="InterPro" id="IPR000924">
    <property type="entry name" value="Glu/Gln-tRNA-synth"/>
</dbReference>
<dbReference type="EMBL" id="JBHRYJ010000002">
    <property type="protein sequence ID" value="MFC3676480.1"/>
    <property type="molecule type" value="Genomic_DNA"/>
</dbReference>
<keyword evidence="7" id="KW-0648">Protein biosynthesis</keyword>
<keyword evidence="6 7" id="KW-0030">Aminoacyl-tRNA synthetase</keyword>
<evidence type="ECO:0000313" key="9">
    <source>
        <dbReference type="EMBL" id="MFC3676480.1"/>
    </source>
</evidence>
<organism evidence="9 10">
    <name type="scientific">Ferrovibrio xuzhouensis</name>
    <dbReference type="NCBI Taxonomy" id="1576914"/>
    <lineage>
        <taxon>Bacteria</taxon>
        <taxon>Pseudomonadati</taxon>
        <taxon>Pseudomonadota</taxon>
        <taxon>Alphaproteobacteria</taxon>
        <taxon>Rhodospirillales</taxon>
        <taxon>Rhodospirillaceae</taxon>
        <taxon>Ferrovibrio</taxon>
    </lineage>
</organism>
<sequence length="293" mass="31662">MQSGIVSRFAPSPTGFLHPGHALSAGIVALRAQASPGGRFLLRIEDIDGTRCRPEYTAAILEDLAWLGLRWDTPVRHQSQHFAEYRAALDTLEARGLLYPCFCTRKQILAEIAAAGGAPHGFDGAIYPGTCRSLSHSERQARIAAGEAYALRLDIAAACQQAGGWPLGWHDEHHGPQTVTPALLTTGFGDIVLARKETPASYHLCVTHDDALQGVTLISRGEDLLPATHLHRLLQALFGWPVPAYAHHRLLADAGGERMAKRRNAQSLRDLRSAGATPAEIWTGVGLDPAAFR</sequence>
<reference evidence="10" key="1">
    <citation type="journal article" date="2019" name="Int. J. Syst. Evol. Microbiol.">
        <title>The Global Catalogue of Microorganisms (GCM) 10K type strain sequencing project: providing services to taxonomists for standard genome sequencing and annotation.</title>
        <authorList>
            <consortium name="The Broad Institute Genomics Platform"/>
            <consortium name="The Broad Institute Genome Sequencing Center for Infectious Disease"/>
            <person name="Wu L."/>
            <person name="Ma J."/>
        </authorList>
    </citation>
    <scope>NUCLEOTIDE SEQUENCE [LARGE SCALE GENOMIC DNA]</scope>
    <source>
        <strain evidence="10">KCTC 42182</strain>
    </source>
</reference>
<gene>
    <name evidence="9" type="primary">gluQRS</name>
    <name evidence="9" type="ORF">ACFOOQ_13060</name>
</gene>
<protein>
    <submittedName>
        <fullName evidence="9">tRNA glutamyl-Q(34) synthetase GluQRS</fullName>
        <ecNumber evidence="9">6.1.1.-</ecNumber>
    </submittedName>
</protein>
<comment type="caution">
    <text evidence="9">The sequence shown here is derived from an EMBL/GenBank/DDBJ whole genome shotgun (WGS) entry which is preliminary data.</text>
</comment>
<dbReference type="RefSeq" id="WP_379727181.1">
    <property type="nucleotide sequence ID" value="NZ_JBHRYJ010000002.1"/>
</dbReference>
<keyword evidence="3 7" id="KW-0547">Nucleotide-binding</keyword>
<keyword evidence="10" id="KW-1185">Reference proteome</keyword>